<feature type="binding site" evidence="9">
    <location>
        <position position="89"/>
    </location>
    <ligand>
        <name>5-phospho-alpha-D-ribose 1-diphosphate</name>
        <dbReference type="ChEBI" id="CHEBI:58017"/>
    </ligand>
</feature>
<keyword evidence="9" id="KW-0460">Magnesium</keyword>
<proteinExistence type="inferred from homology"/>
<dbReference type="Pfam" id="PF02885">
    <property type="entry name" value="Glycos_trans_3N"/>
    <property type="match status" value="1"/>
</dbReference>
<dbReference type="Gene3D" id="1.20.970.10">
    <property type="entry name" value="Transferase, Pyrimidine Nucleoside Phosphorylase, Chain C"/>
    <property type="match status" value="1"/>
</dbReference>
<feature type="binding site" evidence="9">
    <location>
        <position position="226"/>
    </location>
    <ligand>
        <name>Mg(2+)</name>
        <dbReference type="ChEBI" id="CHEBI:18420"/>
        <label>2</label>
    </ligand>
</feature>
<name>A0A1J5IKG9_9BACT</name>
<evidence type="ECO:0000256" key="3">
    <source>
        <dbReference type="ARBA" id="ARBA00022676"/>
    </source>
</evidence>
<evidence type="ECO:0000256" key="7">
    <source>
        <dbReference type="ARBA" id="ARBA00052328"/>
    </source>
</evidence>
<comment type="similarity">
    <text evidence="8">In the C-terminal section; belongs to the anthranilate phosphoribosyltransferase family.</text>
</comment>
<dbReference type="UniPathway" id="UPA00035">
    <property type="reaction ID" value="UER00041"/>
</dbReference>
<feature type="domain" description="Glycosyl transferase family 3" evidence="10">
    <location>
        <begin position="74"/>
        <end position="324"/>
    </location>
</feature>
<dbReference type="GO" id="GO:0000287">
    <property type="term" value="F:magnesium ion binding"/>
    <property type="evidence" value="ECO:0007669"/>
    <property type="project" value="UniProtKB-UniRule"/>
</dbReference>
<dbReference type="InterPro" id="IPR005940">
    <property type="entry name" value="Anthranilate_Pribosyl_Tfrase"/>
</dbReference>
<evidence type="ECO:0000256" key="1">
    <source>
        <dbReference type="ARBA" id="ARBA00004907"/>
    </source>
</evidence>
<dbReference type="Gene3D" id="3.40.1030.10">
    <property type="entry name" value="Nucleoside phosphorylase/phosphoribosyltransferase catalytic domain"/>
    <property type="match status" value="1"/>
</dbReference>
<reference evidence="12 13" key="1">
    <citation type="journal article" date="2016" name="Environ. Microbiol.">
        <title>Genomic resolution of a cold subsurface aquifer community provides metabolic insights for novel microbes adapted to high CO concentrations.</title>
        <authorList>
            <person name="Probst A.J."/>
            <person name="Castelle C.J."/>
            <person name="Singh A."/>
            <person name="Brown C.T."/>
            <person name="Anantharaman K."/>
            <person name="Sharon I."/>
            <person name="Hug L.A."/>
            <person name="Burstein D."/>
            <person name="Emerson J.B."/>
            <person name="Thomas B.C."/>
            <person name="Banfield J.F."/>
        </authorList>
    </citation>
    <scope>NUCLEOTIDE SEQUENCE [LARGE SCALE GENOMIC DNA]</scope>
    <source>
        <strain evidence="12">CG2_30_54_11</strain>
    </source>
</reference>
<sequence>MSDLPAALDKLIHLNDLSQSEAYQVMAEFISGEADPVLITSILVALRMKGETIPEITGCAMAMREKAIPVQVSGPVMDCCGTGGDGSHSFNISTAVALILAAAGVKVAKHGNRAISSQSGSADVLQALEIPTGLDAEGVRKSIEETNFAFMLAPLYHPAMKNVMPVRRALGTRTVFNILGPLTNPACSEYQLLGVFDPTLVEPMANVLQALGKKRAMVVHGGGLDEIALHTSTQVCELKDGEIISYTIDPGRLGFTECRLEDLRGGDAQANADIIRAIFDGQEQGARRNAVLINTGAALMIGGKATSLAEGVRLAAETIDSGAANAKLRELSTMESTS</sequence>
<comment type="subunit">
    <text evidence="9">Homodimer.</text>
</comment>
<feature type="binding site" evidence="9">
    <location>
        <begin position="84"/>
        <end position="85"/>
    </location>
    <ligand>
        <name>5-phospho-alpha-D-ribose 1-diphosphate</name>
        <dbReference type="ChEBI" id="CHEBI:58017"/>
    </ligand>
</feature>
<feature type="binding site" evidence="9">
    <location>
        <position position="81"/>
    </location>
    <ligand>
        <name>anthranilate</name>
        <dbReference type="ChEBI" id="CHEBI:16567"/>
        <label>1</label>
    </ligand>
</feature>
<dbReference type="PANTHER" id="PTHR43285">
    <property type="entry name" value="ANTHRANILATE PHOSPHORIBOSYLTRANSFERASE"/>
    <property type="match status" value="1"/>
</dbReference>
<comment type="caution">
    <text evidence="9">Lacks conserved residue(s) required for the propagation of feature annotation.</text>
</comment>
<feature type="binding site" evidence="9">
    <location>
        <position position="112"/>
    </location>
    <ligand>
        <name>anthranilate</name>
        <dbReference type="ChEBI" id="CHEBI:16567"/>
        <label>1</label>
    </ligand>
</feature>
<gene>
    <name evidence="9" type="primary">trpD</name>
    <name evidence="12" type="ORF">AUK40_02775</name>
</gene>
<dbReference type="NCBIfam" id="TIGR01245">
    <property type="entry name" value="trpD"/>
    <property type="match status" value="1"/>
</dbReference>
<dbReference type="GO" id="GO:0000162">
    <property type="term" value="P:L-tryptophan biosynthetic process"/>
    <property type="evidence" value="ECO:0007669"/>
    <property type="project" value="UniProtKB-UniRule"/>
</dbReference>
<comment type="caution">
    <text evidence="12">The sequence shown here is derived from an EMBL/GenBank/DDBJ whole genome shotgun (WGS) entry which is preliminary data.</text>
</comment>
<dbReference type="EC" id="2.4.2.18" evidence="9"/>
<accession>A0A1J5IKG9</accession>
<evidence type="ECO:0000256" key="5">
    <source>
        <dbReference type="ARBA" id="ARBA00022822"/>
    </source>
</evidence>
<comment type="similarity">
    <text evidence="9">Belongs to the anthranilate phosphoribosyltransferase family.</text>
</comment>
<keyword evidence="3 9" id="KW-0328">Glycosyltransferase</keyword>
<dbReference type="GO" id="GO:0004048">
    <property type="term" value="F:anthranilate phosphoribosyltransferase activity"/>
    <property type="evidence" value="ECO:0007669"/>
    <property type="project" value="UniProtKB-UniRule"/>
</dbReference>
<dbReference type="InterPro" id="IPR036320">
    <property type="entry name" value="Glycosyl_Trfase_fam3_N_dom_sf"/>
</dbReference>
<evidence type="ECO:0000313" key="12">
    <source>
        <dbReference type="EMBL" id="OIP97657.1"/>
    </source>
</evidence>
<feature type="binding site" evidence="9">
    <location>
        <begin position="91"/>
        <end position="94"/>
    </location>
    <ligand>
        <name>5-phospho-alpha-D-ribose 1-diphosphate</name>
        <dbReference type="ChEBI" id="CHEBI:58017"/>
    </ligand>
</feature>
<feature type="binding site" evidence="9">
    <location>
        <position position="81"/>
    </location>
    <ligand>
        <name>5-phospho-alpha-D-ribose 1-diphosphate</name>
        <dbReference type="ChEBI" id="CHEBI:58017"/>
    </ligand>
</feature>
<comment type="function">
    <text evidence="9">Catalyzes the transfer of the phosphoribosyl group of 5-phosphorylribose-1-pyrophosphate (PRPP) to anthranilate to yield N-(5'-phosphoribosyl)-anthranilate (PRA).</text>
</comment>
<comment type="pathway">
    <text evidence="1 9">Amino-acid biosynthesis; L-tryptophan biosynthesis; L-tryptophan from chorismate: step 2/5.</text>
</comment>
<dbReference type="AlphaFoldDB" id="A0A1J5IKG9"/>
<comment type="catalytic activity">
    <reaction evidence="7 9">
        <text>N-(5-phospho-beta-D-ribosyl)anthranilate + diphosphate = 5-phospho-alpha-D-ribose 1-diphosphate + anthranilate</text>
        <dbReference type="Rhea" id="RHEA:11768"/>
        <dbReference type="ChEBI" id="CHEBI:16567"/>
        <dbReference type="ChEBI" id="CHEBI:18277"/>
        <dbReference type="ChEBI" id="CHEBI:33019"/>
        <dbReference type="ChEBI" id="CHEBI:58017"/>
        <dbReference type="EC" id="2.4.2.18"/>
    </reaction>
</comment>
<feature type="binding site" evidence="9">
    <location>
        <position position="226"/>
    </location>
    <ligand>
        <name>Mg(2+)</name>
        <dbReference type="ChEBI" id="CHEBI:18420"/>
        <label>1</label>
    </ligand>
</feature>
<feature type="binding site" evidence="9">
    <location>
        <begin position="109"/>
        <end position="117"/>
    </location>
    <ligand>
        <name>5-phospho-alpha-D-ribose 1-diphosphate</name>
        <dbReference type="ChEBI" id="CHEBI:58017"/>
    </ligand>
</feature>
<evidence type="ECO:0000313" key="13">
    <source>
        <dbReference type="Proteomes" id="UP000183245"/>
    </source>
</evidence>
<keyword evidence="5 9" id="KW-0822">Tryptophan biosynthesis</keyword>
<evidence type="ECO:0000256" key="2">
    <source>
        <dbReference type="ARBA" id="ARBA00022605"/>
    </source>
</evidence>
<dbReference type="GO" id="GO:0005829">
    <property type="term" value="C:cytosol"/>
    <property type="evidence" value="ECO:0007669"/>
    <property type="project" value="TreeGrafter"/>
</dbReference>
<keyword evidence="6 9" id="KW-0057">Aromatic amino acid biosynthesis</keyword>
<dbReference type="Proteomes" id="UP000183245">
    <property type="component" value="Unassembled WGS sequence"/>
</dbReference>
<dbReference type="SUPFAM" id="SSF52418">
    <property type="entry name" value="Nucleoside phosphorylase/phosphoribosyltransferase catalytic domain"/>
    <property type="match status" value="1"/>
</dbReference>
<feature type="domain" description="Glycosyl transferase family 3 N-terminal" evidence="11">
    <location>
        <begin position="7"/>
        <end position="67"/>
    </location>
</feature>
<dbReference type="EMBL" id="MNZT01000050">
    <property type="protein sequence ID" value="OIP97657.1"/>
    <property type="molecule type" value="Genomic_DNA"/>
</dbReference>
<dbReference type="SUPFAM" id="SSF47648">
    <property type="entry name" value="Nucleoside phosphorylase/phosphoribosyltransferase N-terminal domain"/>
    <property type="match status" value="1"/>
</dbReference>
<dbReference type="HAMAP" id="MF_00211">
    <property type="entry name" value="TrpD"/>
    <property type="match status" value="1"/>
</dbReference>
<comment type="cofactor">
    <cofactor evidence="9">
        <name>Mg(2+)</name>
        <dbReference type="ChEBI" id="CHEBI:18420"/>
    </cofactor>
    <text evidence="9">Binds 2 magnesium ions per monomer.</text>
</comment>
<evidence type="ECO:0000256" key="9">
    <source>
        <dbReference type="HAMAP-Rule" id="MF_00211"/>
    </source>
</evidence>
<feature type="binding site" evidence="9">
    <location>
        <position position="225"/>
    </location>
    <ligand>
        <name>Mg(2+)</name>
        <dbReference type="ChEBI" id="CHEBI:18420"/>
        <label>2</label>
    </ligand>
</feature>
<evidence type="ECO:0000256" key="6">
    <source>
        <dbReference type="ARBA" id="ARBA00023141"/>
    </source>
</evidence>
<keyword evidence="9" id="KW-0479">Metal-binding</keyword>
<feature type="binding site" evidence="9">
    <location>
        <position position="167"/>
    </location>
    <ligand>
        <name>anthranilate</name>
        <dbReference type="ChEBI" id="CHEBI:16567"/>
        <label>2</label>
    </ligand>
</feature>
<dbReference type="PANTHER" id="PTHR43285:SF2">
    <property type="entry name" value="ANTHRANILATE PHOSPHORIBOSYLTRANSFERASE"/>
    <property type="match status" value="1"/>
</dbReference>
<evidence type="ECO:0000256" key="4">
    <source>
        <dbReference type="ARBA" id="ARBA00022679"/>
    </source>
</evidence>
<feature type="binding site" evidence="9">
    <location>
        <position position="93"/>
    </location>
    <ligand>
        <name>Mg(2+)</name>
        <dbReference type="ChEBI" id="CHEBI:18420"/>
        <label>1</label>
    </ligand>
</feature>
<evidence type="ECO:0000259" key="10">
    <source>
        <dbReference type="Pfam" id="PF00591"/>
    </source>
</evidence>
<keyword evidence="2 9" id="KW-0028">Amino-acid biosynthesis</keyword>
<organism evidence="12 13">
    <name type="scientific">Candidatus Wirthbacteria bacterium CG2_30_54_11</name>
    <dbReference type="NCBI Taxonomy" id="1817892"/>
    <lineage>
        <taxon>Bacteria</taxon>
        <taxon>Candidatus Wirthbacteria</taxon>
    </lineage>
</organism>
<keyword evidence="4 9" id="KW-0808">Transferase</keyword>
<dbReference type="STRING" id="1817892.AUK40_02775"/>
<dbReference type="Pfam" id="PF00591">
    <property type="entry name" value="Glycos_transf_3"/>
    <property type="match status" value="1"/>
</dbReference>
<protein>
    <recommendedName>
        <fullName evidence="9">Anthranilate phosphoribosyltransferase</fullName>
        <ecNumber evidence="9">2.4.2.18</ecNumber>
    </recommendedName>
</protein>
<dbReference type="InterPro" id="IPR035902">
    <property type="entry name" value="Nuc_phospho_transferase"/>
</dbReference>
<evidence type="ECO:0000256" key="8">
    <source>
        <dbReference type="ARBA" id="ARBA00061188"/>
    </source>
</evidence>
<feature type="binding site" evidence="9">
    <location>
        <position position="121"/>
    </location>
    <ligand>
        <name>5-phospho-alpha-D-ribose 1-diphosphate</name>
        <dbReference type="ChEBI" id="CHEBI:58017"/>
    </ligand>
</feature>
<dbReference type="InterPro" id="IPR017459">
    <property type="entry name" value="Glycosyl_Trfase_fam3_N_dom"/>
</dbReference>
<dbReference type="FunFam" id="3.40.1030.10:FF:000002">
    <property type="entry name" value="Anthranilate phosphoribosyltransferase"/>
    <property type="match status" value="1"/>
</dbReference>
<dbReference type="InterPro" id="IPR000312">
    <property type="entry name" value="Glycosyl_Trfase_fam3"/>
</dbReference>
<evidence type="ECO:0000259" key="11">
    <source>
        <dbReference type="Pfam" id="PF02885"/>
    </source>
</evidence>